<keyword evidence="7" id="KW-1133">Transmembrane helix</keyword>
<keyword evidence="7" id="KW-0812">Transmembrane</keyword>
<dbReference type="RefSeq" id="WP_395511735.1">
    <property type="nucleotide sequence ID" value="NZ_JBBDHD010000067.1"/>
</dbReference>
<feature type="domain" description="Protein kinase" evidence="8">
    <location>
        <begin position="17"/>
        <end position="265"/>
    </location>
</feature>
<feature type="compositionally biased region" description="Basic and acidic residues" evidence="6">
    <location>
        <begin position="286"/>
        <end position="311"/>
    </location>
</feature>
<evidence type="ECO:0000256" key="7">
    <source>
        <dbReference type="SAM" id="Phobius"/>
    </source>
</evidence>
<feature type="transmembrane region" description="Helical" evidence="7">
    <location>
        <begin position="384"/>
        <end position="401"/>
    </location>
</feature>
<evidence type="ECO:0000313" key="9">
    <source>
        <dbReference type="EMBL" id="MFH7597984.1"/>
    </source>
</evidence>
<dbReference type="PROSITE" id="PS00107">
    <property type="entry name" value="PROTEIN_KINASE_ATP"/>
    <property type="match status" value="1"/>
</dbReference>
<organism evidence="9 10">
    <name type="scientific">Streptomyces racemochromogenes</name>
    <dbReference type="NCBI Taxonomy" id="67353"/>
    <lineage>
        <taxon>Bacteria</taxon>
        <taxon>Bacillati</taxon>
        <taxon>Actinomycetota</taxon>
        <taxon>Actinomycetes</taxon>
        <taxon>Kitasatosporales</taxon>
        <taxon>Streptomycetaceae</taxon>
        <taxon>Streptomyces</taxon>
    </lineage>
</organism>
<protein>
    <submittedName>
        <fullName evidence="9">Protein kinase</fullName>
    </submittedName>
</protein>
<sequence length="404" mass="42718">MAMMRLRREDPRVVGSFRLHRRLGAGGMGVVYLGSDRRGQRVALKVIRPDLAEDQEFRSRFAREVSAARRIRGGCTARLVAADLEAERPWFATQYVPGPSLHDKVAEEGPLTAAQIAAIGAALSEGLVAVHEAGVVHRDLKPSNILLSPKGPRIIDFGIAWATGASTLTHVGTAVGSPGFLAPEQVRGAAVTPATDVFSLGATLAYAAMGDSPFGHGGSEVMLYRVVHEEPHLVGVPDALAPLVRACLAKDPEERPSTLQLSMRLKEIAAREAQGLGEVRPPAQRARVERPSGRLPERAAGHAGQDTERRTGGRAAGERPSGSTPAPRPQGPHSGARPRPPGSRGPGSTAGRTGGRTGPRTGPRTTGTGRRPARPDPKLLRQRLIVFVVVTLLVALGIALAQKL</sequence>
<evidence type="ECO:0000256" key="3">
    <source>
        <dbReference type="ARBA" id="ARBA00022777"/>
    </source>
</evidence>
<dbReference type="PROSITE" id="PS50011">
    <property type="entry name" value="PROTEIN_KINASE_DOM"/>
    <property type="match status" value="1"/>
</dbReference>
<dbReference type="PROSITE" id="PS00108">
    <property type="entry name" value="PROTEIN_KINASE_ST"/>
    <property type="match status" value="1"/>
</dbReference>
<evidence type="ECO:0000313" key="10">
    <source>
        <dbReference type="Proteomes" id="UP001610631"/>
    </source>
</evidence>
<feature type="binding site" evidence="5">
    <location>
        <position position="45"/>
    </location>
    <ligand>
        <name>ATP</name>
        <dbReference type="ChEBI" id="CHEBI:30616"/>
    </ligand>
</feature>
<reference evidence="9 10" key="1">
    <citation type="submission" date="2024-03" db="EMBL/GenBank/DDBJ databases">
        <title>Whole genome sequencing of Streptomyces racemochromogenes, to identify antimicrobial biosynthetic gene clusters.</title>
        <authorList>
            <person name="Suryawanshi P."/>
            <person name="Krishnaraj P.U."/>
            <person name="Arun Y.P."/>
            <person name="Suryawanshi M.P."/>
            <person name="Rakshit O."/>
        </authorList>
    </citation>
    <scope>NUCLEOTIDE SEQUENCE [LARGE SCALE GENOMIC DNA]</scope>
    <source>
        <strain evidence="9 10">AUDT626</strain>
    </source>
</reference>
<dbReference type="PANTHER" id="PTHR43289">
    <property type="entry name" value="MITOGEN-ACTIVATED PROTEIN KINASE KINASE KINASE 20-RELATED"/>
    <property type="match status" value="1"/>
</dbReference>
<keyword evidence="2 5" id="KW-0547">Nucleotide-binding</keyword>
<keyword evidence="3 9" id="KW-0418">Kinase</keyword>
<dbReference type="Pfam" id="PF00069">
    <property type="entry name" value="Pkinase"/>
    <property type="match status" value="1"/>
</dbReference>
<dbReference type="Gene3D" id="3.30.200.20">
    <property type="entry name" value="Phosphorylase Kinase, domain 1"/>
    <property type="match status" value="1"/>
</dbReference>
<keyword evidence="10" id="KW-1185">Reference proteome</keyword>
<dbReference type="InterPro" id="IPR011009">
    <property type="entry name" value="Kinase-like_dom_sf"/>
</dbReference>
<dbReference type="PANTHER" id="PTHR43289:SF34">
    <property type="entry name" value="SERINE_THREONINE-PROTEIN KINASE YBDM-RELATED"/>
    <property type="match status" value="1"/>
</dbReference>
<dbReference type="Gene3D" id="1.10.510.10">
    <property type="entry name" value="Transferase(Phosphotransferase) domain 1"/>
    <property type="match status" value="1"/>
</dbReference>
<name>A0ABW7PHW2_9ACTN</name>
<dbReference type="CDD" id="cd14014">
    <property type="entry name" value="STKc_PknB_like"/>
    <property type="match status" value="1"/>
</dbReference>
<dbReference type="GO" id="GO:0016301">
    <property type="term" value="F:kinase activity"/>
    <property type="evidence" value="ECO:0007669"/>
    <property type="project" value="UniProtKB-KW"/>
</dbReference>
<evidence type="ECO:0000256" key="6">
    <source>
        <dbReference type="SAM" id="MobiDB-lite"/>
    </source>
</evidence>
<evidence type="ECO:0000256" key="5">
    <source>
        <dbReference type="PROSITE-ProRule" id="PRU10141"/>
    </source>
</evidence>
<dbReference type="Proteomes" id="UP001610631">
    <property type="component" value="Unassembled WGS sequence"/>
</dbReference>
<gene>
    <name evidence="9" type="ORF">WDV06_23185</name>
</gene>
<keyword evidence="7" id="KW-0472">Membrane</keyword>
<dbReference type="InterPro" id="IPR017441">
    <property type="entry name" value="Protein_kinase_ATP_BS"/>
</dbReference>
<evidence type="ECO:0000256" key="1">
    <source>
        <dbReference type="ARBA" id="ARBA00022679"/>
    </source>
</evidence>
<comment type="caution">
    <text evidence="9">The sequence shown here is derived from an EMBL/GenBank/DDBJ whole genome shotgun (WGS) entry which is preliminary data.</text>
</comment>
<keyword evidence="4 5" id="KW-0067">ATP-binding</keyword>
<feature type="compositionally biased region" description="Low complexity" evidence="6">
    <location>
        <begin position="358"/>
        <end position="370"/>
    </location>
</feature>
<dbReference type="SMART" id="SM00220">
    <property type="entry name" value="S_TKc"/>
    <property type="match status" value="1"/>
</dbReference>
<dbReference type="SUPFAM" id="SSF56112">
    <property type="entry name" value="Protein kinase-like (PK-like)"/>
    <property type="match status" value="1"/>
</dbReference>
<evidence type="ECO:0000256" key="2">
    <source>
        <dbReference type="ARBA" id="ARBA00022741"/>
    </source>
</evidence>
<dbReference type="EMBL" id="JBBDHD010000067">
    <property type="protein sequence ID" value="MFH7597984.1"/>
    <property type="molecule type" value="Genomic_DNA"/>
</dbReference>
<evidence type="ECO:0000259" key="8">
    <source>
        <dbReference type="PROSITE" id="PS50011"/>
    </source>
</evidence>
<proteinExistence type="predicted"/>
<keyword evidence="1" id="KW-0808">Transferase</keyword>
<dbReference type="InterPro" id="IPR008271">
    <property type="entry name" value="Ser/Thr_kinase_AS"/>
</dbReference>
<evidence type="ECO:0000256" key="4">
    <source>
        <dbReference type="ARBA" id="ARBA00022840"/>
    </source>
</evidence>
<feature type="region of interest" description="Disordered" evidence="6">
    <location>
        <begin position="272"/>
        <end position="376"/>
    </location>
</feature>
<accession>A0ABW7PHW2</accession>
<dbReference type="InterPro" id="IPR000719">
    <property type="entry name" value="Prot_kinase_dom"/>
</dbReference>